<dbReference type="OrthoDB" id="162319at2"/>
<dbReference type="Pfam" id="PF03795">
    <property type="entry name" value="YCII"/>
    <property type="match status" value="1"/>
</dbReference>
<organism evidence="3 4">
    <name type="scientific">Lihuaxuella thermophila</name>
    <dbReference type="NCBI Taxonomy" id="1173111"/>
    <lineage>
        <taxon>Bacteria</taxon>
        <taxon>Bacillati</taxon>
        <taxon>Bacillota</taxon>
        <taxon>Bacilli</taxon>
        <taxon>Bacillales</taxon>
        <taxon>Thermoactinomycetaceae</taxon>
        <taxon>Lihuaxuella</taxon>
    </lineage>
</organism>
<dbReference type="PANTHER" id="PTHR37828">
    <property type="entry name" value="GSR2449 PROTEIN"/>
    <property type="match status" value="1"/>
</dbReference>
<dbReference type="InterPro" id="IPR005545">
    <property type="entry name" value="YCII"/>
</dbReference>
<evidence type="ECO:0000313" key="3">
    <source>
        <dbReference type="EMBL" id="SEN30715.1"/>
    </source>
</evidence>
<sequence>MAYFAAILHMLNPEKNQEYRPDHLAFLDNLAKEGKIFAKGPFTDGSGGMVVYIADTWEEAKQMAEKDPYVIHGVRRLELHEWDMKPSG</sequence>
<dbReference type="InterPro" id="IPR011008">
    <property type="entry name" value="Dimeric_a/b-barrel"/>
</dbReference>
<dbReference type="SUPFAM" id="SSF54909">
    <property type="entry name" value="Dimeric alpha+beta barrel"/>
    <property type="match status" value="1"/>
</dbReference>
<proteinExistence type="inferred from homology"/>
<dbReference type="AlphaFoldDB" id="A0A1H8FGG1"/>
<dbReference type="STRING" id="1173111.SAMN05444955_108182"/>
<accession>A0A1H8FGG1</accession>
<dbReference type="Gene3D" id="3.30.70.1060">
    <property type="entry name" value="Dimeric alpha+beta barrel"/>
    <property type="match status" value="1"/>
</dbReference>
<dbReference type="Proteomes" id="UP000199695">
    <property type="component" value="Unassembled WGS sequence"/>
</dbReference>
<feature type="domain" description="YCII-related" evidence="2">
    <location>
        <begin position="14"/>
        <end position="82"/>
    </location>
</feature>
<dbReference type="EMBL" id="FOCQ01000008">
    <property type="protein sequence ID" value="SEN30715.1"/>
    <property type="molecule type" value="Genomic_DNA"/>
</dbReference>
<dbReference type="PANTHER" id="PTHR37828:SF1">
    <property type="entry name" value="YCII-RELATED DOMAIN-CONTAINING PROTEIN"/>
    <property type="match status" value="1"/>
</dbReference>
<comment type="similarity">
    <text evidence="1">Belongs to the YciI family.</text>
</comment>
<keyword evidence="4" id="KW-1185">Reference proteome</keyword>
<protein>
    <recommendedName>
        <fullName evidence="2">YCII-related domain-containing protein</fullName>
    </recommendedName>
</protein>
<gene>
    <name evidence="3" type="ORF">SAMN05444955_108182</name>
</gene>
<dbReference type="RefSeq" id="WP_089968798.1">
    <property type="nucleotide sequence ID" value="NZ_FOCQ01000008.1"/>
</dbReference>
<evidence type="ECO:0000313" key="4">
    <source>
        <dbReference type="Proteomes" id="UP000199695"/>
    </source>
</evidence>
<name>A0A1H8FGG1_9BACL</name>
<evidence type="ECO:0000256" key="1">
    <source>
        <dbReference type="ARBA" id="ARBA00007689"/>
    </source>
</evidence>
<evidence type="ECO:0000259" key="2">
    <source>
        <dbReference type="Pfam" id="PF03795"/>
    </source>
</evidence>
<reference evidence="3 4" key="1">
    <citation type="submission" date="2016-10" db="EMBL/GenBank/DDBJ databases">
        <authorList>
            <person name="de Groot N.N."/>
        </authorList>
    </citation>
    <scope>NUCLEOTIDE SEQUENCE [LARGE SCALE GENOMIC DNA]</scope>
    <source>
        <strain evidence="3 4">DSM 46701</strain>
    </source>
</reference>